<feature type="transmembrane region" description="Helical" evidence="1">
    <location>
        <begin position="30"/>
        <end position="51"/>
    </location>
</feature>
<keyword evidence="2" id="KW-0614">Plasmid</keyword>
<keyword evidence="1" id="KW-0472">Membrane</keyword>
<evidence type="ECO:0000256" key="1">
    <source>
        <dbReference type="SAM" id="Phobius"/>
    </source>
</evidence>
<geneLocation type="plasmid" evidence="2">
    <name>pP12375-1FII</name>
</geneLocation>
<evidence type="ECO:0000313" key="2">
    <source>
        <dbReference type="EMBL" id="QLG00863.1"/>
    </source>
</evidence>
<organism evidence="2">
    <name type="scientific">Leclercia adecarboxylata</name>
    <dbReference type="NCBI Taxonomy" id="83655"/>
    <lineage>
        <taxon>Bacteria</taxon>
        <taxon>Pseudomonadati</taxon>
        <taxon>Pseudomonadota</taxon>
        <taxon>Gammaproteobacteria</taxon>
        <taxon>Enterobacterales</taxon>
        <taxon>Enterobacteriaceae</taxon>
        <taxon>Leclercia</taxon>
    </lineage>
</organism>
<name>A0A7D5JUP4_9ENTR</name>
<reference evidence="2" key="1">
    <citation type="submission" date="2019-12" db="EMBL/GenBank/DDBJ databases">
        <authorList>
            <person name="Zhou D."/>
        </authorList>
    </citation>
    <scope>NUCLEOTIDE SEQUENCE</scope>
    <source>
        <strain evidence="2">P12375</strain>
        <plasmid evidence="2">pP12375-1FII</plasmid>
    </source>
</reference>
<accession>A0A7D5JUP4</accession>
<keyword evidence="1" id="KW-0812">Transmembrane</keyword>
<proteinExistence type="predicted"/>
<sequence>MVRMRKMLVHRTDNGGLASLVLAHGDHLRLPFVTLTVTVIMFASLTLLLILDSIPDDQLLPAELGRNTCMSNGAGK</sequence>
<keyword evidence="1" id="KW-1133">Transmembrane helix</keyword>
<dbReference type="AlphaFoldDB" id="A0A7D5JUP4"/>
<protein>
    <submittedName>
        <fullName evidence="2">Uncharacterized protein</fullName>
    </submittedName>
</protein>
<dbReference type="EMBL" id="MN821366">
    <property type="protein sequence ID" value="QLG00863.1"/>
    <property type="molecule type" value="Genomic_DNA"/>
</dbReference>